<evidence type="ECO:0000256" key="6">
    <source>
        <dbReference type="ARBA" id="ARBA00023295"/>
    </source>
</evidence>
<evidence type="ECO:0000256" key="7">
    <source>
        <dbReference type="PIRSR" id="PIRSR606710-2"/>
    </source>
</evidence>
<dbReference type="GO" id="GO:0004553">
    <property type="term" value="F:hydrolase activity, hydrolyzing O-glycosyl compounds"/>
    <property type="evidence" value="ECO:0007669"/>
    <property type="project" value="InterPro"/>
</dbReference>
<protein>
    <submittedName>
        <fullName evidence="11">Carbohydrate binding protein with CBM6 domain</fullName>
    </submittedName>
</protein>
<keyword evidence="12" id="KW-1185">Reference proteome</keyword>
<keyword evidence="2" id="KW-0858">Xylan degradation</keyword>
<dbReference type="PANTHER" id="PTHR43772:SF2">
    <property type="entry name" value="PUTATIVE (AFU_ORTHOLOGUE AFUA_2G04480)-RELATED"/>
    <property type="match status" value="1"/>
</dbReference>
<dbReference type="Gene3D" id="2.115.10.20">
    <property type="entry name" value="Glycosyl hydrolase domain, family 43"/>
    <property type="match status" value="1"/>
</dbReference>
<evidence type="ECO:0000256" key="9">
    <source>
        <dbReference type="SAM" id="SignalP"/>
    </source>
</evidence>
<reference evidence="11 12" key="1">
    <citation type="submission" date="2018-03" db="EMBL/GenBank/DDBJ databases">
        <title>Genomic Encyclopedia of Type Strains, Phase III (KMG-III): the genomes of soil and plant-associated and newly described type strains.</title>
        <authorList>
            <person name="Whitman W."/>
        </authorList>
    </citation>
    <scope>NUCLEOTIDE SEQUENCE [LARGE SCALE GENOMIC DNA]</scope>
    <source>
        <strain evidence="11 12">CGMCC 1.9313</strain>
    </source>
</reference>
<organism evidence="11 12">
    <name type="scientific">Arcticibacter pallidicorallinus</name>
    <dbReference type="NCBI Taxonomy" id="1259464"/>
    <lineage>
        <taxon>Bacteria</taxon>
        <taxon>Pseudomonadati</taxon>
        <taxon>Bacteroidota</taxon>
        <taxon>Sphingobacteriia</taxon>
        <taxon>Sphingobacteriales</taxon>
        <taxon>Sphingobacteriaceae</taxon>
        <taxon>Arcticibacter</taxon>
    </lineage>
</organism>
<name>A0A2T0U5P0_9SPHI</name>
<proteinExistence type="inferred from homology"/>
<evidence type="ECO:0000256" key="2">
    <source>
        <dbReference type="ARBA" id="ARBA00022651"/>
    </source>
</evidence>
<dbReference type="InterPro" id="IPR008979">
    <property type="entry name" value="Galactose-bd-like_sf"/>
</dbReference>
<comment type="similarity">
    <text evidence="1 8">Belongs to the glycosyl hydrolase 43 family.</text>
</comment>
<evidence type="ECO:0000256" key="8">
    <source>
        <dbReference type="RuleBase" id="RU361187"/>
    </source>
</evidence>
<dbReference type="InterPro" id="IPR006710">
    <property type="entry name" value="Glyco_hydro_43"/>
</dbReference>
<feature type="domain" description="CBM6" evidence="10">
    <location>
        <begin position="323"/>
        <end position="448"/>
    </location>
</feature>
<dbReference type="CDD" id="cd04084">
    <property type="entry name" value="CBM6_xylanase-like"/>
    <property type="match status" value="1"/>
</dbReference>
<feature type="signal peptide" evidence="9">
    <location>
        <begin position="1"/>
        <end position="23"/>
    </location>
</feature>
<keyword evidence="6 8" id="KW-0326">Glycosidase</keyword>
<keyword evidence="5" id="KW-0119">Carbohydrate metabolism</keyword>
<sequence length="448" mass="50518">MCKIHFRDTLAMALSLVATSLFAQNPIITDQFSADPTARVFENRVYVYPSHDIPPSPGKGRPNWFLMEDYHVFSSDNLTDWTDHGMIVHQNKVPWVKPESYSMWAPDCIYRNGKYYFYFPSVPSDTTGGRGFRIGVAISDKPSGPFVPEAGPIKGVNGIDPNVLIDKDGQAYLYWSGGHIYGAKLKENMLELASEPVILQELPTKGLKEGPFVFERNGIYYMTYPHVENKTERLEYAIGSSPLGPFKFTGVIMDESPDGCWTNHHSLLNFKDQWYLFYHHNDLSPHFDKNRSVRIDSLFFEPDGKIRKVLPTLRGVGVSNALQKIQLDRYSMISDKGVTVDFLDSTDRFKGWKAQFTSPGAWLQYNTVDFGTSAPKKINLMIASSRGATLQLRTGSRSGPVISEITIPKNTAWKTMQAKLTLPKTGTQHLFVTMKGAGDADVDWVRFE</sequence>
<keyword evidence="3 9" id="KW-0732">Signal</keyword>
<evidence type="ECO:0000259" key="10">
    <source>
        <dbReference type="PROSITE" id="PS51175"/>
    </source>
</evidence>
<dbReference type="PROSITE" id="PS51175">
    <property type="entry name" value="CBM6"/>
    <property type="match status" value="1"/>
</dbReference>
<dbReference type="PANTHER" id="PTHR43772">
    <property type="entry name" value="ENDO-1,4-BETA-XYLANASE"/>
    <property type="match status" value="1"/>
</dbReference>
<dbReference type="GO" id="GO:0030246">
    <property type="term" value="F:carbohydrate binding"/>
    <property type="evidence" value="ECO:0007669"/>
    <property type="project" value="InterPro"/>
</dbReference>
<evidence type="ECO:0000256" key="1">
    <source>
        <dbReference type="ARBA" id="ARBA00009865"/>
    </source>
</evidence>
<evidence type="ECO:0000313" key="11">
    <source>
        <dbReference type="EMBL" id="PRY53168.1"/>
    </source>
</evidence>
<dbReference type="Proteomes" id="UP000238034">
    <property type="component" value="Unassembled WGS sequence"/>
</dbReference>
<feature type="chain" id="PRO_5015660469" evidence="9">
    <location>
        <begin position="24"/>
        <end position="448"/>
    </location>
</feature>
<dbReference type="InterPro" id="IPR052176">
    <property type="entry name" value="Glycosyl_Hydrlase_43_Enz"/>
</dbReference>
<evidence type="ECO:0000256" key="4">
    <source>
        <dbReference type="ARBA" id="ARBA00022801"/>
    </source>
</evidence>
<keyword evidence="4 8" id="KW-0378">Hydrolase</keyword>
<dbReference type="GO" id="GO:0045493">
    <property type="term" value="P:xylan catabolic process"/>
    <property type="evidence" value="ECO:0007669"/>
    <property type="project" value="UniProtKB-KW"/>
</dbReference>
<evidence type="ECO:0000313" key="12">
    <source>
        <dbReference type="Proteomes" id="UP000238034"/>
    </source>
</evidence>
<dbReference type="Pfam" id="PF03422">
    <property type="entry name" value="CBM_6"/>
    <property type="match status" value="1"/>
</dbReference>
<dbReference type="SUPFAM" id="SSF49785">
    <property type="entry name" value="Galactose-binding domain-like"/>
    <property type="match status" value="1"/>
</dbReference>
<keyword evidence="2" id="KW-0624">Polysaccharide degradation</keyword>
<comment type="caution">
    <text evidence="11">The sequence shown here is derived from an EMBL/GenBank/DDBJ whole genome shotgun (WGS) entry which is preliminary data.</text>
</comment>
<dbReference type="SUPFAM" id="SSF75005">
    <property type="entry name" value="Arabinanase/levansucrase/invertase"/>
    <property type="match status" value="1"/>
</dbReference>
<dbReference type="EMBL" id="PVTH01000004">
    <property type="protein sequence ID" value="PRY53168.1"/>
    <property type="molecule type" value="Genomic_DNA"/>
</dbReference>
<dbReference type="InterPro" id="IPR023296">
    <property type="entry name" value="Glyco_hydro_beta-prop_sf"/>
</dbReference>
<dbReference type="InterPro" id="IPR006584">
    <property type="entry name" value="Cellulose-bd_IV"/>
</dbReference>
<dbReference type="SMART" id="SM00606">
    <property type="entry name" value="CBD_IV"/>
    <property type="match status" value="1"/>
</dbReference>
<dbReference type="CDD" id="cd08990">
    <property type="entry name" value="GH43_AXH_like"/>
    <property type="match status" value="1"/>
</dbReference>
<feature type="site" description="Important for catalytic activity, responsible for pKa modulation of the active site Glu and correct orientation of both the proton donor and substrate" evidence="7">
    <location>
        <position position="160"/>
    </location>
</feature>
<gene>
    <name evidence="11" type="ORF">B0I27_104177</name>
</gene>
<accession>A0A2T0U5P0</accession>
<dbReference type="Gene3D" id="2.60.120.260">
    <property type="entry name" value="Galactose-binding domain-like"/>
    <property type="match status" value="1"/>
</dbReference>
<dbReference type="InterPro" id="IPR005084">
    <property type="entry name" value="CBM6"/>
</dbReference>
<dbReference type="Pfam" id="PF04616">
    <property type="entry name" value="Glyco_hydro_43"/>
    <property type="match status" value="1"/>
</dbReference>
<dbReference type="RefSeq" id="WP_181276720.1">
    <property type="nucleotide sequence ID" value="NZ_PVTH01000004.1"/>
</dbReference>
<dbReference type="AlphaFoldDB" id="A0A2T0U5P0"/>
<evidence type="ECO:0000256" key="3">
    <source>
        <dbReference type="ARBA" id="ARBA00022729"/>
    </source>
</evidence>
<evidence type="ECO:0000256" key="5">
    <source>
        <dbReference type="ARBA" id="ARBA00023277"/>
    </source>
</evidence>